<reference evidence="10" key="1">
    <citation type="submission" date="2025-08" db="UniProtKB">
        <authorList>
            <consortium name="RefSeq"/>
        </authorList>
    </citation>
    <scope>IDENTIFICATION</scope>
    <source>
        <tissue evidence="10">Whole organism</tissue>
    </source>
</reference>
<dbReference type="OMA" id="WVYWGIA"/>
<evidence type="ECO:0000256" key="2">
    <source>
        <dbReference type="ARBA" id="ARBA00007965"/>
    </source>
</evidence>
<feature type="transmembrane region" description="Helical" evidence="8">
    <location>
        <begin position="158"/>
        <end position="175"/>
    </location>
</feature>
<keyword evidence="4 8" id="KW-0812">Transmembrane</keyword>
<keyword evidence="9" id="KW-1185">Reference proteome</keyword>
<accession>A0A979FNU5</accession>
<comment type="subcellular location">
    <subcellularLocation>
        <location evidence="1">Membrane</location>
        <topology evidence="1">Multi-pass membrane protein</topology>
    </subcellularLocation>
</comment>
<dbReference type="OrthoDB" id="1856718at2759"/>
<feature type="transmembrane region" description="Helical" evidence="8">
    <location>
        <begin position="217"/>
        <end position="241"/>
    </location>
</feature>
<dbReference type="GO" id="GO:0005886">
    <property type="term" value="C:plasma membrane"/>
    <property type="evidence" value="ECO:0007669"/>
    <property type="project" value="TreeGrafter"/>
</dbReference>
<feature type="transmembrane region" description="Helical" evidence="8">
    <location>
        <begin position="187"/>
        <end position="205"/>
    </location>
</feature>
<dbReference type="PANTHER" id="PTHR10332:SF80">
    <property type="entry name" value="EQUILIBRATIVE NUCLEOSIDE TRANSPORTER 2, ISOFORM A"/>
    <property type="match status" value="1"/>
</dbReference>
<evidence type="ECO:0000256" key="4">
    <source>
        <dbReference type="ARBA" id="ARBA00022692"/>
    </source>
</evidence>
<dbReference type="Proteomes" id="UP000694843">
    <property type="component" value="Unplaced"/>
</dbReference>
<evidence type="ECO:0000313" key="10">
    <source>
        <dbReference type="RefSeq" id="XP_047738152.1"/>
    </source>
</evidence>
<dbReference type="PRINTS" id="PR01130">
    <property type="entry name" value="DERENTRNSPRT"/>
</dbReference>
<sequence>MGENHTFAAPLASVEDLSRVNTPGGSPSPRPKLRHPALSDPNWEPPEELDANSSSKGLELTPLHPKTQDEVEEKIKYDGPPDRLGLVFLTLTLHGVGTLMLWNMFITAYPYFIEYKLDGTEYAKNFLPYVGYASQLPNVIFNWLNIFVQLGGNITTRIVGGILVEVALVIVTVVLAMVDSSGWDGEFFWVTMVSIVFINIANAIYQNTVYGMAARLPFKYMGAVILGSNISGTFTSVINIITLEMAPNLRTSAIYFFITALFVLLACFDTYFALPLNRFYRYHEAQFEKAQKTSKRAAGMGKVRVPYWYIFKKAFPQLLNVFMVFFVSLAVFPAVLADTCRTEEDFFIPKRLFQAITCFLTFNAMAMFGNMLPGLFMWRQILGGQIHRDKSYPAFLLCHYYPVSSERIMPVLIDSDWAYWALSVVLGLTSGYYSSLAMMYCPHNFQMVCAWLVTNVTFDVPGLEHTIRNCTV</sequence>
<dbReference type="SUPFAM" id="SSF103473">
    <property type="entry name" value="MFS general substrate transporter"/>
    <property type="match status" value="1"/>
</dbReference>
<evidence type="ECO:0000256" key="6">
    <source>
        <dbReference type="ARBA" id="ARBA00023136"/>
    </source>
</evidence>
<evidence type="ECO:0000256" key="5">
    <source>
        <dbReference type="ARBA" id="ARBA00022989"/>
    </source>
</evidence>
<dbReference type="InterPro" id="IPR002259">
    <property type="entry name" value="Eqnu_transpt"/>
</dbReference>
<keyword evidence="5 8" id="KW-1133">Transmembrane helix</keyword>
<dbReference type="PANTHER" id="PTHR10332">
    <property type="entry name" value="EQUILIBRATIVE NUCLEOSIDE TRANSPORTER"/>
    <property type="match status" value="1"/>
</dbReference>
<dbReference type="CTD" id="33921"/>
<evidence type="ECO:0000256" key="3">
    <source>
        <dbReference type="ARBA" id="ARBA00022448"/>
    </source>
</evidence>
<gene>
    <name evidence="10" type="primary">LOC108670240</name>
</gene>
<dbReference type="GO" id="GO:0005337">
    <property type="term" value="F:nucleoside transmembrane transporter activity"/>
    <property type="evidence" value="ECO:0007669"/>
    <property type="project" value="InterPro"/>
</dbReference>
<keyword evidence="3" id="KW-0813">Transport</keyword>
<evidence type="ECO:0000256" key="8">
    <source>
        <dbReference type="SAM" id="Phobius"/>
    </source>
</evidence>
<dbReference type="RefSeq" id="XP_047738152.1">
    <property type="nucleotide sequence ID" value="XM_047882196.1"/>
</dbReference>
<dbReference type="InterPro" id="IPR036259">
    <property type="entry name" value="MFS_trans_sf"/>
</dbReference>
<feature type="transmembrane region" description="Helical" evidence="8">
    <location>
        <begin position="417"/>
        <end position="440"/>
    </location>
</feature>
<feature type="transmembrane region" description="Helical" evidence="8">
    <location>
        <begin position="318"/>
        <end position="337"/>
    </location>
</feature>
<name>A0A979FNU5_HYAAZ</name>
<keyword evidence="6 8" id="KW-0472">Membrane</keyword>
<feature type="transmembrane region" description="Helical" evidence="8">
    <location>
        <begin position="352"/>
        <end position="378"/>
    </location>
</feature>
<organism evidence="9 10">
    <name type="scientific">Hyalella azteca</name>
    <name type="common">Amphipod</name>
    <dbReference type="NCBI Taxonomy" id="294128"/>
    <lineage>
        <taxon>Eukaryota</taxon>
        <taxon>Metazoa</taxon>
        <taxon>Ecdysozoa</taxon>
        <taxon>Arthropoda</taxon>
        <taxon>Crustacea</taxon>
        <taxon>Multicrustacea</taxon>
        <taxon>Malacostraca</taxon>
        <taxon>Eumalacostraca</taxon>
        <taxon>Peracarida</taxon>
        <taxon>Amphipoda</taxon>
        <taxon>Senticaudata</taxon>
        <taxon>Talitrida</taxon>
        <taxon>Talitroidea</taxon>
        <taxon>Hyalellidae</taxon>
        <taxon>Hyalella</taxon>
    </lineage>
</organism>
<evidence type="ECO:0000256" key="1">
    <source>
        <dbReference type="ARBA" id="ARBA00004141"/>
    </source>
</evidence>
<dbReference type="GeneID" id="108670240"/>
<comment type="similarity">
    <text evidence="2">Belongs to the SLC29A/ENT transporter (TC 2.A.57) family.</text>
</comment>
<dbReference type="Pfam" id="PF01733">
    <property type="entry name" value="Nucleoside_tran"/>
    <property type="match status" value="1"/>
</dbReference>
<dbReference type="KEGG" id="hazt:108670240"/>
<proteinExistence type="inferred from homology"/>
<dbReference type="AlphaFoldDB" id="A0A979FNU5"/>
<feature type="transmembrane region" description="Helical" evidence="8">
    <location>
        <begin position="84"/>
        <end position="106"/>
    </location>
</feature>
<feature type="transmembrane region" description="Helical" evidence="8">
    <location>
        <begin position="126"/>
        <end position="146"/>
    </location>
</feature>
<feature type="transmembrane region" description="Helical" evidence="8">
    <location>
        <begin position="253"/>
        <end position="274"/>
    </location>
</feature>
<evidence type="ECO:0000256" key="7">
    <source>
        <dbReference type="SAM" id="MobiDB-lite"/>
    </source>
</evidence>
<feature type="region of interest" description="Disordered" evidence="7">
    <location>
        <begin position="1"/>
        <end position="72"/>
    </location>
</feature>
<protein>
    <submittedName>
        <fullName evidence="10">Equilibrative nucleoside transporter 2</fullName>
    </submittedName>
</protein>
<evidence type="ECO:0000313" key="9">
    <source>
        <dbReference type="Proteomes" id="UP000694843"/>
    </source>
</evidence>